<sequence>MRVISLRALREFWEIHPSAGESLRAWYAIASRAHWTNPADIKAAYRSASFLPGNRVVFNIKGNSYRLIVAIHYDRQLLYIRFVSTHAEYDRIDARTI</sequence>
<protein>
    <submittedName>
        <fullName evidence="1">Type II toxin-antitoxin system HigB family toxin</fullName>
    </submittedName>
</protein>
<reference evidence="1 2" key="1">
    <citation type="journal article" date="2021" name="ISME J.">
        <title>Genomic evolution of the class Acidithiobacillia: deep-branching Proteobacteria living in extreme acidic conditions.</title>
        <authorList>
            <person name="Moya-Beltran A."/>
            <person name="Beard S."/>
            <person name="Rojas-Villalobos C."/>
            <person name="Issotta F."/>
            <person name="Gallardo Y."/>
            <person name="Ulloa R."/>
            <person name="Giaveno A."/>
            <person name="Degli Esposti M."/>
            <person name="Johnson D.B."/>
            <person name="Quatrini R."/>
        </authorList>
    </citation>
    <scope>NUCLEOTIDE SEQUENCE [LARGE SCALE GENOMIC DNA]</scope>
    <source>
        <strain evidence="1 2">CF3</strain>
    </source>
</reference>
<organism evidence="1 2">
    <name type="scientific">Acidithiobacillus ferruginosus</name>
    <dbReference type="NCBI Taxonomy" id="3063951"/>
    <lineage>
        <taxon>Bacteria</taxon>
        <taxon>Pseudomonadati</taxon>
        <taxon>Pseudomonadota</taxon>
        <taxon>Acidithiobacillia</taxon>
        <taxon>Acidithiobacillales</taxon>
        <taxon>Acidithiobacillaceae</taxon>
        <taxon>Acidithiobacillus</taxon>
    </lineage>
</organism>
<name>A0ACD5IFB2_9PROT</name>
<dbReference type="Proteomes" id="UP001196097">
    <property type="component" value="Chromosome"/>
</dbReference>
<evidence type="ECO:0000313" key="2">
    <source>
        <dbReference type="Proteomes" id="UP001196097"/>
    </source>
</evidence>
<proteinExistence type="predicted"/>
<accession>A0ACD5IFB2</accession>
<keyword evidence="2" id="KW-1185">Reference proteome</keyword>
<evidence type="ECO:0000313" key="1">
    <source>
        <dbReference type="EMBL" id="XRP72158.1"/>
    </source>
</evidence>
<dbReference type="EMBL" id="CP130946">
    <property type="protein sequence ID" value="XRP72158.1"/>
    <property type="molecule type" value="Genomic_DNA"/>
</dbReference>
<gene>
    <name evidence="1" type="ORF">HF292_010110</name>
</gene>